<feature type="active site" description="Nucleophile" evidence="11">
    <location>
        <position position="100"/>
    </location>
</feature>
<feature type="site" description="Interaction with tRNA" evidence="11">
    <location>
        <position position="125"/>
    </location>
</feature>
<dbReference type="OrthoDB" id="9800696at2"/>
<evidence type="ECO:0000256" key="5">
    <source>
        <dbReference type="ARBA" id="ARBA00022741"/>
    </source>
</evidence>
<keyword evidence="8" id="KW-1015">Disulfide bond</keyword>
<evidence type="ECO:0000259" key="12">
    <source>
        <dbReference type="Pfam" id="PF20258"/>
    </source>
</evidence>
<keyword evidence="7 11" id="KW-0694">RNA-binding</keyword>
<dbReference type="InterPro" id="IPR023382">
    <property type="entry name" value="MnmA-like_central_sf"/>
</dbReference>
<dbReference type="Gene3D" id="2.30.30.280">
    <property type="entry name" value="Adenine nucleotide alpha hydrolases-like domains"/>
    <property type="match status" value="1"/>
</dbReference>
<dbReference type="GO" id="GO:0103016">
    <property type="term" value="F:tRNA-uridine 2-sulfurtransferase activity"/>
    <property type="evidence" value="ECO:0007669"/>
    <property type="project" value="UniProtKB-EC"/>
</dbReference>
<dbReference type="GO" id="GO:0032259">
    <property type="term" value="P:methylation"/>
    <property type="evidence" value="ECO:0007669"/>
    <property type="project" value="UniProtKB-KW"/>
</dbReference>
<keyword evidence="5 11" id="KW-0547">Nucleotide-binding</keyword>
<dbReference type="PANTHER" id="PTHR11933:SF5">
    <property type="entry name" value="MITOCHONDRIAL TRNA-SPECIFIC 2-THIOURIDYLASE 1"/>
    <property type="match status" value="1"/>
</dbReference>
<keyword evidence="15" id="KW-1185">Reference proteome</keyword>
<sequence length="362" mass="40767">MTKVMVAMSGGVDSSVTAAILDEKGFDVIGATMKIVPDFVKESHEQEGSCCAISDAKKVAAALNIPHYSFNFKKEFSERVINNFVKEYTSGRTPNPCVVCNEELKFFELLRRSREAGCQYLATGHYALKAKSNSGDRILLKKGKSLDKDQSYMLYRLDQKQLKRSLFPLGNYEKGQVRELAQKFDLPVSDKPDSQEICFVPDDDYKKFLERYFSEPGKTGPIYYVDGEKIGEHEGLYNYTIGQRRGLGISLDHPVYVVEIDSDNNALIVGPRSELNFKGLKVKKLNWIPFQKPPQYLKADLKVRYNADPVKSIIEPVSSDQAIVFFQEPVRAVAPGQSAVFYREDLVVGGGLIEKGFRIKKI</sequence>
<dbReference type="Pfam" id="PF20258">
    <property type="entry name" value="tRNA_Me_trans_C"/>
    <property type="match status" value="1"/>
</dbReference>
<dbReference type="FunFam" id="3.40.50.620:FF:000115">
    <property type="entry name" value="tRNA-specific 2-thiouridylase MnmA"/>
    <property type="match status" value="1"/>
</dbReference>
<keyword evidence="6 11" id="KW-0067">ATP-binding</keyword>
<feature type="binding site" evidence="11">
    <location>
        <begin position="7"/>
        <end position="14"/>
    </location>
    <ligand>
        <name>ATP</name>
        <dbReference type="ChEBI" id="CHEBI:30616"/>
    </ligand>
</feature>
<evidence type="ECO:0000256" key="11">
    <source>
        <dbReference type="HAMAP-Rule" id="MF_00144"/>
    </source>
</evidence>
<dbReference type="Gene3D" id="3.40.50.620">
    <property type="entry name" value="HUPs"/>
    <property type="match status" value="1"/>
</dbReference>
<evidence type="ECO:0000256" key="4">
    <source>
        <dbReference type="ARBA" id="ARBA00022694"/>
    </source>
</evidence>
<dbReference type="AlphaFoldDB" id="A0A1G9JQ41"/>
<feature type="binding site" evidence="11">
    <location>
        <position position="33"/>
    </location>
    <ligand>
        <name>ATP</name>
        <dbReference type="ChEBI" id="CHEBI:30616"/>
    </ligand>
</feature>
<dbReference type="InterPro" id="IPR014729">
    <property type="entry name" value="Rossmann-like_a/b/a_fold"/>
</dbReference>
<evidence type="ECO:0000256" key="8">
    <source>
        <dbReference type="ARBA" id="ARBA00023157"/>
    </source>
</evidence>
<evidence type="ECO:0000256" key="1">
    <source>
        <dbReference type="ARBA" id="ARBA00022490"/>
    </source>
</evidence>
<keyword evidence="3 11" id="KW-0808">Transferase</keyword>
<keyword evidence="14" id="KW-0489">Methyltransferase</keyword>
<dbReference type="InterPro" id="IPR046884">
    <property type="entry name" value="MnmA-like_central"/>
</dbReference>
<feature type="domain" description="tRNA-specific 2-thiouridylase MnmA-like central" evidence="13">
    <location>
        <begin position="206"/>
        <end position="270"/>
    </location>
</feature>
<evidence type="ECO:0000313" key="15">
    <source>
        <dbReference type="Proteomes" id="UP000199476"/>
    </source>
</evidence>
<feature type="domain" description="tRNA-specific 2-thiouridylase MnmA-like C-terminal" evidence="12">
    <location>
        <begin position="278"/>
        <end position="353"/>
    </location>
</feature>
<protein>
    <recommendedName>
        <fullName evidence="11">tRNA-specific 2-thiouridylase MnmA</fullName>
        <ecNumber evidence="11">2.8.1.13</ecNumber>
    </recommendedName>
</protein>
<feature type="site" description="Interaction with tRNA" evidence="11">
    <location>
        <position position="337"/>
    </location>
</feature>
<dbReference type="HAMAP" id="MF_00144">
    <property type="entry name" value="tRNA_thiouridyl_MnmA"/>
    <property type="match status" value="1"/>
</dbReference>
<feature type="region of interest" description="Interaction with tRNA" evidence="11">
    <location>
        <begin position="148"/>
        <end position="150"/>
    </location>
</feature>
<dbReference type="FunFam" id="2.30.30.280:FF:000001">
    <property type="entry name" value="tRNA-specific 2-thiouridylase MnmA"/>
    <property type="match status" value="1"/>
</dbReference>
<name>A0A1G9JQ41_9FIRM</name>
<gene>
    <name evidence="11" type="primary">mnmA</name>
    <name evidence="14" type="ORF">SAMN04488692_10456</name>
</gene>
<comment type="similarity">
    <text evidence="11">Belongs to the MnmA/TRMU family.</text>
</comment>
<feature type="active site" description="Cysteine persulfide intermediate" evidence="11">
    <location>
        <position position="198"/>
    </location>
</feature>
<organism evidence="14 15">
    <name type="scientific">Halarsenatibacter silvermanii</name>
    <dbReference type="NCBI Taxonomy" id="321763"/>
    <lineage>
        <taxon>Bacteria</taxon>
        <taxon>Bacillati</taxon>
        <taxon>Bacillota</taxon>
        <taxon>Clostridia</taxon>
        <taxon>Halanaerobiales</taxon>
        <taxon>Halarsenatibacteraceae</taxon>
        <taxon>Halarsenatibacter</taxon>
    </lineage>
</organism>
<dbReference type="CDD" id="cd01998">
    <property type="entry name" value="MnmA_TRMU-like"/>
    <property type="match status" value="1"/>
</dbReference>
<evidence type="ECO:0000259" key="13">
    <source>
        <dbReference type="Pfam" id="PF20259"/>
    </source>
</evidence>
<dbReference type="InterPro" id="IPR046885">
    <property type="entry name" value="MnmA-like_C"/>
</dbReference>
<dbReference type="GO" id="GO:0005737">
    <property type="term" value="C:cytoplasm"/>
    <property type="evidence" value="ECO:0007669"/>
    <property type="project" value="UniProtKB-SubCell"/>
</dbReference>
<dbReference type="STRING" id="321763.SAMN04488692_10456"/>
<dbReference type="RefSeq" id="WP_089758503.1">
    <property type="nucleotide sequence ID" value="NZ_FNGO01000004.1"/>
</dbReference>
<feature type="region of interest" description="Interaction with tRNA" evidence="11">
    <location>
        <begin position="304"/>
        <end position="305"/>
    </location>
</feature>
<dbReference type="Proteomes" id="UP000199476">
    <property type="component" value="Unassembled WGS sequence"/>
</dbReference>
<dbReference type="GO" id="GO:0000049">
    <property type="term" value="F:tRNA binding"/>
    <property type="evidence" value="ECO:0007669"/>
    <property type="project" value="UniProtKB-KW"/>
</dbReference>
<comment type="subcellular location">
    <subcellularLocation>
        <location evidence="11">Cytoplasm</location>
    </subcellularLocation>
</comment>
<dbReference type="Pfam" id="PF20259">
    <property type="entry name" value="tRNA_Me_trans_M"/>
    <property type="match status" value="1"/>
</dbReference>
<evidence type="ECO:0000256" key="3">
    <source>
        <dbReference type="ARBA" id="ARBA00022679"/>
    </source>
</evidence>
<dbReference type="NCBIfam" id="NF001138">
    <property type="entry name" value="PRK00143.1"/>
    <property type="match status" value="1"/>
</dbReference>
<dbReference type="EMBL" id="FNGO01000004">
    <property type="protein sequence ID" value="SDL39436.1"/>
    <property type="molecule type" value="Genomic_DNA"/>
</dbReference>
<comment type="caution">
    <text evidence="11">Lacks conserved residue(s) required for the propagation of feature annotation.</text>
</comment>
<comment type="catalytic activity">
    <reaction evidence="9 11">
        <text>S-sulfanyl-L-cysteinyl-[protein] + uridine(34) in tRNA + AH2 + ATP = 2-thiouridine(34) in tRNA + L-cysteinyl-[protein] + A + AMP + diphosphate + H(+)</text>
        <dbReference type="Rhea" id="RHEA:47032"/>
        <dbReference type="Rhea" id="RHEA-COMP:10131"/>
        <dbReference type="Rhea" id="RHEA-COMP:11726"/>
        <dbReference type="Rhea" id="RHEA-COMP:11727"/>
        <dbReference type="Rhea" id="RHEA-COMP:11728"/>
        <dbReference type="ChEBI" id="CHEBI:13193"/>
        <dbReference type="ChEBI" id="CHEBI:15378"/>
        <dbReference type="ChEBI" id="CHEBI:17499"/>
        <dbReference type="ChEBI" id="CHEBI:29950"/>
        <dbReference type="ChEBI" id="CHEBI:30616"/>
        <dbReference type="ChEBI" id="CHEBI:33019"/>
        <dbReference type="ChEBI" id="CHEBI:61963"/>
        <dbReference type="ChEBI" id="CHEBI:65315"/>
        <dbReference type="ChEBI" id="CHEBI:87170"/>
        <dbReference type="ChEBI" id="CHEBI:456215"/>
        <dbReference type="EC" id="2.8.1.13"/>
    </reaction>
</comment>
<proteinExistence type="inferred from homology"/>
<dbReference type="SUPFAM" id="SSF52402">
    <property type="entry name" value="Adenine nucleotide alpha hydrolases-like"/>
    <property type="match status" value="1"/>
</dbReference>
<evidence type="ECO:0000256" key="7">
    <source>
        <dbReference type="ARBA" id="ARBA00022884"/>
    </source>
</evidence>
<keyword evidence="2 11" id="KW-0820">tRNA-binding</keyword>
<feature type="binding site" evidence="11">
    <location>
        <position position="124"/>
    </location>
    <ligand>
        <name>ATP</name>
        <dbReference type="ChEBI" id="CHEBI:30616"/>
    </ligand>
</feature>
<dbReference type="GO" id="GO:0002143">
    <property type="term" value="P:tRNA wobble position uridine thiolation"/>
    <property type="evidence" value="ECO:0007669"/>
    <property type="project" value="TreeGrafter"/>
</dbReference>
<comment type="function">
    <text evidence="10 11">Catalyzes the 2-thiolation of uridine at the wobble position (U34) of tRNA, leading to the formation of s(2)U34.</text>
</comment>
<evidence type="ECO:0000313" key="14">
    <source>
        <dbReference type="EMBL" id="SDL39436.1"/>
    </source>
</evidence>
<evidence type="ECO:0000256" key="6">
    <source>
        <dbReference type="ARBA" id="ARBA00022840"/>
    </source>
</evidence>
<reference evidence="14 15" key="1">
    <citation type="submission" date="2016-10" db="EMBL/GenBank/DDBJ databases">
        <authorList>
            <person name="de Groot N.N."/>
        </authorList>
    </citation>
    <scope>NUCLEOTIDE SEQUENCE [LARGE SCALE GENOMIC DNA]</scope>
    <source>
        <strain evidence="14 15">SLAS-1</strain>
    </source>
</reference>
<evidence type="ECO:0000256" key="10">
    <source>
        <dbReference type="ARBA" id="ARBA00056575"/>
    </source>
</evidence>
<dbReference type="PANTHER" id="PTHR11933">
    <property type="entry name" value="TRNA 5-METHYLAMINOMETHYL-2-THIOURIDYLATE -METHYLTRANSFERASE"/>
    <property type="match status" value="1"/>
</dbReference>
<accession>A0A1G9JQ41</accession>
<dbReference type="Gene3D" id="2.40.30.10">
    <property type="entry name" value="Translation factors"/>
    <property type="match status" value="1"/>
</dbReference>
<dbReference type="EC" id="2.8.1.13" evidence="11"/>
<keyword evidence="1 11" id="KW-0963">Cytoplasm</keyword>
<dbReference type="GO" id="GO:0008168">
    <property type="term" value="F:methyltransferase activity"/>
    <property type="evidence" value="ECO:0007669"/>
    <property type="project" value="UniProtKB-KW"/>
</dbReference>
<dbReference type="Pfam" id="PF03054">
    <property type="entry name" value="tRNA_Me_trans"/>
    <property type="match status" value="1"/>
</dbReference>
<dbReference type="NCBIfam" id="TIGR00420">
    <property type="entry name" value="trmU"/>
    <property type="match status" value="1"/>
</dbReference>
<evidence type="ECO:0000256" key="9">
    <source>
        <dbReference type="ARBA" id="ARBA00051542"/>
    </source>
</evidence>
<dbReference type="InterPro" id="IPR004506">
    <property type="entry name" value="MnmA-like"/>
</dbReference>
<dbReference type="GO" id="GO:0005524">
    <property type="term" value="F:ATP binding"/>
    <property type="evidence" value="ECO:0007669"/>
    <property type="project" value="UniProtKB-KW"/>
</dbReference>
<keyword evidence="4 11" id="KW-0819">tRNA processing</keyword>
<evidence type="ECO:0000256" key="2">
    <source>
        <dbReference type="ARBA" id="ARBA00022555"/>
    </source>
</evidence>